<evidence type="ECO:0000313" key="2">
    <source>
        <dbReference type="EMBL" id="MBB2899714.1"/>
    </source>
</evidence>
<organism evidence="2 3">
    <name type="scientific">Kineococcus radiotolerans</name>
    <dbReference type="NCBI Taxonomy" id="131568"/>
    <lineage>
        <taxon>Bacteria</taxon>
        <taxon>Bacillati</taxon>
        <taxon>Actinomycetota</taxon>
        <taxon>Actinomycetes</taxon>
        <taxon>Kineosporiales</taxon>
        <taxon>Kineosporiaceae</taxon>
        <taxon>Kineococcus</taxon>
    </lineage>
</organism>
<dbReference type="Proteomes" id="UP000533269">
    <property type="component" value="Unassembled WGS sequence"/>
</dbReference>
<name>A0A7W4TIU1_KINRA</name>
<accession>A0A7W4TIU1</accession>
<dbReference type="PANTHER" id="PTHR36974">
    <property type="entry name" value="MEMBRANE PROTEIN-RELATED"/>
    <property type="match status" value="1"/>
</dbReference>
<evidence type="ECO:0000313" key="3">
    <source>
        <dbReference type="Proteomes" id="UP000533269"/>
    </source>
</evidence>
<comment type="caution">
    <text evidence="2">The sequence shown here is derived from an EMBL/GenBank/DDBJ whole genome shotgun (WGS) entry which is preliminary data.</text>
</comment>
<dbReference type="AlphaFoldDB" id="A0A7W4TIU1"/>
<evidence type="ECO:0000256" key="1">
    <source>
        <dbReference type="SAM" id="MobiDB-lite"/>
    </source>
</evidence>
<reference evidence="2 3" key="1">
    <citation type="submission" date="2020-08" db="EMBL/GenBank/DDBJ databases">
        <title>The Agave Microbiome: Exploring the role of microbial communities in plant adaptations to desert environments.</title>
        <authorList>
            <person name="Partida-Martinez L.P."/>
        </authorList>
    </citation>
    <scope>NUCLEOTIDE SEQUENCE [LARGE SCALE GENOMIC DNA]</scope>
    <source>
        <strain evidence="2 3">AS2.23</strain>
    </source>
</reference>
<dbReference type="PANTHER" id="PTHR36974:SF1">
    <property type="entry name" value="DOXX FAMILY MEMBRANE PROTEIN"/>
    <property type="match status" value="1"/>
</dbReference>
<feature type="region of interest" description="Disordered" evidence="1">
    <location>
        <begin position="1"/>
        <end position="31"/>
    </location>
</feature>
<reference evidence="2 3" key="2">
    <citation type="submission" date="2020-08" db="EMBL/GenBank/DDBJ databases">
        <authorList>
            <person name="Partida-Martinez L."/>
            <person name="Huntemann M."/>
            <person name="Clum A."/>
            <person name="Wang J."/>
            <person name="Palaniappan K."/>
            <person name="Ritter S."/>
            <person name="Chen I.-M."/>
            <person name="Stamatis D."/>
            <person name="Reddy T."/>
            <person name="O'Malley R."/>
            <person name="Daum C."/>
            <person name="Shapiro N."/>
            <person name="Ivanova N."/>
            <person name="Kyrpides N."/>
            <person name="Woyke T."/>
        </authorList>
    </citation>
    <scope>NUCLEOTIDE SEQUENCE [LARGE SCALE GENOMIC DNA]</scope>
    <source>
        <strain evidence="2 3">AS2.23</strain>
    </source>
</reference>
<proteinExistence type="predicted"/>
<protein>
    <submittedName>
        <fullName evidence="2">Putative membrane protein</fullName>
    </submittedName>
</protein>
<gene>
    <name evidence="2" type="ORF">FHR75_000502</name>
</gene>
<dbReference type="EMBL" id="JACHVY010000001">
    <property type="protein sequence ID" value="MBB2899714.1"/>
    <property type="molecule type" value="Genomic_DNA"/>
</dbReference>
<sequence>MIGRGLSRADGRGTGGPHPRQGRGQEQGRGRWRPTAALLAAAGVAHLARPGGFDAIVPRSLPGRPRTWTLASGLAELALAAGLAVPATRRAAGGAAAVFLLAVWPANVKMALDSPPGSRRRALALARLPLQLPLVRAAWRAGR</sequence>